<evidence type="ECO:0000313" key="8">
    <source>
        <dbReference type="EMBL" id="KAF8401870.1"/>
    </source>
</evidence>
<protein>
    <recommendedName>
        <fullName evidence="7">AP2/ERF domain-containing protein</fullName>
    </recommendedName>
</protein>
<sequence length="283" mass="31877">MEKLVVNGFNIQSVPESYVFQPEKRPGKLVIPLSKTIPVVDLGGGDGRDQTKIIQQILKASRDFGFFQVINHGVSVKTIQDMSSVAKEFFEMPIEDMASLYSEDPKQTCRLYTSIEYDKEEVHYWRDNLRKAMEEDPKGKVKEGGGEVRYRGVRRRPWGKFAAEIRDSTRHGARLWLGTFSTAEEAARAYDRAAYTIRGPLAILNFPDEYHLPSASSVPPSSSSSSPPSPSPSPSSSSSSLGGNAEKDRARNEQEKQVFEFECLDDKLLEELLDYDENKNEKQ</sequence>
<dbReference type="InterPro" id="IPR026992">
    <property type="entry name" value="DIOX_N"/>
</dbReference>
<dbReference type="InterPro" id="IPR044808">
    <property type="entry name" value="ERF_plant"/>
</dbReference>
<organism evidence="8 9">
    <name type="scientific">Tetracentron sinense</name>
    <name type="common">Spur-leaf</name>
    <dbReference type="NCBI Taxonomy" id="13715"/>
    <lineage>
        <taxon>Eukaryota</taxon>
        <taxon>Viridiplantae</taxon>
        <taxon>Streptophyta</taxon>
        <taxon>Embryophyta</taxon>
        <taxon>Tracheophyta</taxon>
        <taxon>Spermatophyta</taxon>
        <taxon>Magnoliopsida</taxon>
        <taxon>Trochodendrales</taxon>
        <taxon>Trochodendraceae</taxon>
        <taxon>Tetracentron</taxon>
    </lineage>
</organism>
<dbReference type="InterPro" id="IPR001471">
    <property type="entry name" value="AP2/ERF_dom"/>
</dbReference>
<dbReference type="EMBL" id="JABCRI010000008">
    <property type="protein sequence ID" value="KAF8401870.1"/>
    <property type="molecule type" value="Genomic_DNA"/>
</dbReference>
<feature type="compositionally biased region" description="Low complexity" evidence="6">
    <location>
        <begin position="213"/>
        <end position="226"/>
    </location>
</feature>
<evidence type="ECO:0000256" key="2">
    <source>
        <dbReference type="ARBA" id="ARBA00023015"/>
    </source>
</evidence>
<reference evidence="8 9" key="1">
    <citation type="submission" date="2020-04" db="EMBL/GenBank/DDBJ databases">
        <title>Plant Genome Project.</title>
        <authorList>
            <person name="Zhang R.-G."/>
        </authorList>
    </citation>
    <scope>NUCLEOTIDE SEQUENCE [LARGE SCALE GENOMIC DNA]</scope>
    <source>
        <strain evidence="8">YNK0</strain>
        <tissue evidence="8">Leaf</tissue>
    </source>
</reference>
<dbReference type="OrthoDB" id="406156at2759"/>
<dbReference type="CDD" id="cd00018">
    <property type="entry name" value="AP2"/>
    <property type="match status" value="1"/>
</dbReference>
<dbReference type="GO" id="GO:0009873">
    <property type="term" value="P:ethylene-activated signaling pathway"/>
    <property type="evidence" value="ECO:0007669"/>
    <property type="project" value="InterPro"/>
</dbReference>
<dbReference type="PANTHER" id="PTHR31190">
    <property type="entry name" value="DNA-BINDING DOMAIN"/>
    <property type="match status" value="1"/>
</dbReference>
<dbReference type="PRINTS" id="PR00367">
    <property type="entry name" value="ETHRSPELEMNT"/>
</dbReference>
<evidence type="ECO:0000256" key="3">
    <source>
        <dbReference type="ARBA" id="ARBA00023125"/>
    </source>
</evidence>
<evidence type="ECO:0000256" key="4">
    <source>
        <dbReference type="ARBA" id="ARBA00023163"/>
    </source>
</evidence>
<keyword evidence="4" id="KW-0804">Transcription</keyword>
<keyword evidence="5" id="KW-0539">Nucleus</keyword>
<feature type="domain" description="AP2/ERF" evidence="7">
    <location>
        <begin position="149"/>
        <end position="207"/>
    </location>
</feature>
<dbReference type="InterPro" id="IPR036955">
    <property type="entry name" value="AP2/ERF_dom_sf"/>
</dbReference>
<keyword evidence="9" id="KW-1185">Reference proteome</keyword>
<dbReference type="FunFam" id="3.30.730.10:FF:000001">
    <property type="entry name" value="Ethylene-responsive transcription factor 2"/>
    <property type="match status" value="1"/>
</dbReference>
<evidence type="ECO:0000313" key="9">
    <source>
        <dbReference type="Proteomes" id="UP000655225"/>
    </source>
</evidence>
<dbReference type="OMA" id="YVFQPEK"/>
<proteinExistence type="predicted"/>
<feature type="compositionally biased region" description="Basic and acidic residues" evidence="6">
    <location>
        <begin position="245"/>
        <end position="258"/>
    </location>
</feature>
<dbReference type="GO" id="GO:0003677">
    <property type="term" value="F:DNA binding"/>
    <property type="evidence" value="ECO:0007669"/>
    <property type="project" value="UniProtKB-KW"/>
</dbReference>
<dbReference type="Gene3D" id="3.30.730.10">
    <property type="entry name" value="AP2/ERF domain"/>
    <property type="match status" value="1"/>
</dbReference>
<dbReference type="SMART" id="SM00380">
    <property type="entry name" value="AP2"/>
    <property type="match status" value="1"/>
</dbReference>
<evidence type="ECO:0000256" key="1">
    <source>
        <dbReference type="ARBA" id="ARBA00004123"/>
    </source>
</evidence>
<dbReference type="Pfam" id="PF00847">
    <property type="entry name" value="AP2"/>
    <property type="match status" value="1"/>
</dbReference>
<gene>
    <name evidence="8" type="ORF">HHK36_012819</name>
</gene>
<name>A0A834Z7I1_TETSI</name>
<keyword evidence="2" id="KW-0805">Transcription regulation</keyword>
<dbReference type="Pfam" id="PF14226">
    <property type="entry name" value="DIOX_N"/>
    <property type="match status" value="1"/>
</dbReference>
<keyword evidence="3" id="KW-0238">DNA-binding</keyword>
<dbReference type="SUPFAM" id="SSF54171">
    <property type="entry name" value="DNA-binding domain"/>
    <property type="match status" value="1"/>
</dbReference>
<dbReference type="AlphaFoldDB" id="A0A834Z7I1"/>
<dbReference type="Proteomes" id="UP000655225">
    <property type="component" value="Unassembled WGS sequence"/>
</dbReference>
<evidence type="ECO:0000256" key="5">
    <source>
        <dbReference type="ARBA" id="ARBA00023242"/>
    </source>
</evidence>
<comment type="caution">
    <text evidence="8">The sequence shown here is derived from an EMBL/GenBank/DDBJ whole genome shotgun (WGS) entry which is preliminary data.</text>
</comment>
<dbReference type="GO" id="GO:0003700">
    <property type="term" value="F:DNA-binding transcription factor activity"/>
    <property type="evidence" value="ECO:0007669"/>
    <property type="project" value="InterPro"/>
</dbReference>
<dbReference type="PROSITE" id="PS51032">
    <property type="entry name" value="AP2_ERF"/>
    <property type="match status" value="1"/>
</dbReference>
<dbReference type="InterPro" id="IPR016177">
    <property type="entry name" value="DNA-bd_dom_sf"/>
</dbReference>
<accession>A0A834Z7I1</accession>
<feature type="region of interest" description="Disordered" evidence="6">
    <location>
        <begin position="213"/>
        <end position="258"/>
    </location>
</feature>
<dbReference type="GO" id="GO:0005634">
    <property type="term" value="C:nucleus"/>
    <property type="evidence" value="ECO:0007669"/>
    <property type="project" value="UniProtKB-SubCell"/>
</dbReference>
<evidence type="ECO:0000259" key="7">
    <source>
        <dbReference type="PROSITE" id="PS51032"/>
    </source>
</evidence>
<dbReference type="SUPFAM" id="SSF51197">
    <property type="entry name" value="Clavaminate synthase-like"/>
    <property type="match status" value="1"/>
</dbReference>
<evidence type="ECO:0000256" key="6">
    <source>
        <dbReference type="SAM" id="MobiDB-lite"/>
    </source>
</evidence>
<dbReference type="PANTHER" id="PTHR31190:SF488">
    <property type="entry name" value="ETHYLENE-RESPONSIVE TRANSCRIPTION FACTOR ERF096"/>
    <property type="match status" value="1"/>
</dbReference>
<comment type="subcellular location">
    <subcellularLocation>
        <location evidence="1">Nucleus</location>
    </subcellularLocation>
</comment>